<dbReference type="EMBL" id="JAINUG010000138">
    <property type="protein sequence ID" value="KAJ8393318.1"/>
    <property type="molecule type" value="Genomic_DNA"/>
</dbReference>
<dbReference type="GO" id="GO:0005085">
    <property type="term" value="F:guanyl-nucleotide exchange factor activity"/>
    <property type="evidence" value="ECO:0007669"/>
    <property type="project" value="InterPro"/>
</dbReference>
<organism evidence="1 2">
    <name type="scientific">Aldrovandia affinis</name>
    <dbReference type="NCBI Taxonomy" id="143900"/>
    <lineage>
        <taxon>Eukaryota</taxon>
        <taxon>Metazoa</taxon>
        <taxon>Chordata</taxon>
        <taxon>Craniata</taxon>
        <taxon>Vertebrata</taxon>
        <taxon>Euteleostomi</taxon>
        <taxon>Actinopterygii</taxon>
        <taxon>Neopterygii</taxon>
        <taxon>Teleostei</taxon>
        <taxon>Notacanthiformes</taxon>
        <taxon>Halosauridae</taxon>
        <taxon>Aldrovandia</taxon>
    </lineage>
</organism>
<dbReference type="PANTHER" id="PTHR31855:SF2">
    <property type="entry name" value="GUANINE NUCLEOTIDE EXCHANGE FACTOR C9ORF72"/>
    <property type="match status" value="1"/>
</dbReference>
<dbReference type="GO" id="GO:0006914">
    <property type="term" value="P:autophagy"/>
    <property type="evidence" value="ECO:0007669"/>
    <property type="project" value="TreeGrafter"/>
</dbReference>
<comment type="caution">
    <text evidence="1">The sequence shown here is derived from an EMBL/GenBank/DDBJ whole genome shotgun (WGS) entry which is preliminary data.</text>
</comment>
<gene>
    <name evidence="1" type="ORF">AAFF_G00062190</name>
</gene>
<evidence type="ECO:0008006" key="3">
    <source>
        <dbReference type="Google" id="ProtNLM"/>
    </source>
</evidence>
<dbReference type="Pfam" id="PF15019">
    <property type="entry name" value="C9orf72-like"/>
    <property type="match status" value="1"/>
</dbReference>
<dbReference type="GO" id="GO:0005768">
    <property type="term" value="C:endosome"/>
    <property type="evidence" value="ECO:0007669"/>
    <property type="project" value="TreeGrafter"/>
</dbReference>
<evidence type="ECO:0000313" key="2">
    <source>
        <dbReference type="Proteomes" id="UP001221898"/>
    </source>
</evidence>
<proteinExistence type="predicted"/>
<dbReference type="Proteomes" id="UP001221898">
    <property type="component" value="Unassembled WGS sequence"/>
</dbReference>
<sequence>MLSGCPPQSPAVAKTEVPVEGESPLLAATFAYWDNILGPRVRHIWAPKSEQPLLLSDGEGVIIVSLIFDGELKGDKNTCALSMILPQAELSFYLPLHTVCVERLKHIIRKGRIWMQKGYSIISVLTSEIIPIMELLSSMKTHSVPEDIDIKDTVLNDDDIGDSCHEDFLHKAISSHLQTCGCSMVVGSNPDKVNKIVRTLCLFLTPAERKCSRLCRAESSFRYDTGLFVQGLLKDSTGSFVLPFRQVLYSPYPTTHIDVDVNTVKQMPPCHEHTYNQRRYMRSELTALWKAASEEDIGPDTNIHTDETFTPNLNVFQDVMHKDTLVKSFLDEGVWSAGGWQAMVFLLKPGLALRSTFLAQFLLLLHRRALTLLKYIEDETQKGKKPFRSLRSLKTDLDLTVEGDLNIVMALAEKLKAGLHSFVFGKPFYTSVQERDVLMSF</sequence>
<keyword evidence="2" id="KW-1185">Reference proteome</keyword>
<name>A0AAD7RZX4_9TELE</name>
<dbReference type="GO" id="GO:0005776">
    <property type="term" value="C:autophagosome"/>
    <property type="evidence" value="ECO:0007669"/>
    <property type="project" value="TreeGrafter"/>
</dbReference>
<dbReference type="PROSITE" id="PS51835">
    <property type="entry name" value="DENN_C9ORF72"/>
    <property type="match status" value="1"/>
</dbReference>
<reference evidence="1" key="1">
    <citation type="journal article" date="2023" name="Science">
        <title>Genome structures resolve the early diversification of teleost fishes.</title>
        <authorList>
            <person name="Parey E."/>
            <person name="Louis A."/>
            <person name="Montfort J."/>
            <person name="Bouchez O."/>
            <person name="Roques C."/>
            <person name="Iampietro C."/>
            <person name="Lluch J."/>
            <person name="Castinel A."/>
            <person name="Donnadieu C."/>
            <person name="Desvignes T."/>
            <person name="Floi Bucao C."/>
            <person name="Jouanno E."/>
            <person name="Wen M."/>
            <person name="Mejri S."/>
            <person name="Dirks R."/>
            <person name="Jansen H."/>
            <person name="Henkel C."/>
            <person name="Chen W.J."/>
            <person name="Zahm M."/>
            <person name="Cabau C."/>
            <person name="Klopp C."/>
            <person name="Thompson A.W."/>
            <person name="Robinson-Rechavi M."/>
            <person name="Braasch I."/>
            <person name="Lecointre G."/>
            <person name="Bobe J."/>
            <person name="Postlethwait J.H."/>
            <person name="Berthelot C."/>
            <person name="Roest Crollius H."/>
            <person name="Guiguen Y."/>
        </authorList>
    </citation>
    <scope>NUCLEOTIDE SEQUENCE</scope>
    <source>
        <strain evidence="1">NC1722</strain>
    </source>
</reference>
<accession>A0AAD7RZX4</accession>
<evidence type="ECO:0000313" key="1">
    <source>
        <dbReference type="EMBL" id="KAJ8393318.1"/>
    </source>
</evidence>
<dbReference type="InterPro" id="IPR027819">
    <property type="entry name" value="C9orf72"/>
</dbReference>
<protein>
    <recommendedName>
        <fullName evidence="3">CI072 protein</fullName>
    </recommendedName>
</protein>
<dbReference type="PANTHER" id="PTHR31855">
    <property type="entry name" value="GUANINE NUCLEOTIDE EXCHANGE C9ORF72"/>
    <property type="match status" value="1"/>
</dbReference>
<dbReference type="GO" id="GO:0006897">
    <property type="term" value="P:endocytosis"/>
    <property type="evidence" value="ECO:0007669"/>
    <property type="project" value="TreeGrafter"/>
</dbReference>
<dbReference type="AlphaFoldDB" id="A0AAD7RZX4"/>